<feature type="compositionally biased region" description="Low complexity" evidence="1">
    <location>
        <begin position="18"/>
        <end position="34"/>
    </location>
</feature>
<sequence>MACPGSTRIRDAAESHVAQAGPRRASSGSASAVALGPTDIGLGTDTAGSVRVPASCCGPYSLRPTHGPVSNTGRIGPAPSVDTVGRIPRTPQLLDPVSEVFLPRPPAQPTKRLPLATDSFDLVDPSPRLPLHDAAHRVGAPAGRPAPRRKRRRCG</sequence>
<gene>
    <name evidence="3" type="ORF">GCM10010405_50940</name>
</gene>
<accession>A0ABN3KHT4</accession>
<dbReference type="Gene3D" id="3.90.1300.10">
    <property type="entry name" value="Amidase signature (AS) domain"/>
    <property type="match status" value="1"/>
</dbReference>
<protein>
    <recommendedName>
        <fullName evidence="2">Amidase domain-containing protein</fullName>
    </recommendedName>
</protein>
<dbReference type="EMBL" id="BAAASZ010000035">
    <property type="protein sequence ID" value="GAA2460401.1"/>
    <property type="molecule type" value="Genomic_DNA"/>
</dbReference>
<dbReference type="Proteomes" id="UP001501638">
    <property type="component" value="Unassembled WGS sequence"/>
</dbReference>
<feature type="region of interest" description="Disordered" evidence="1">
    <location>
        <begin position="104"/>
        <end position="155"/>
    </location>
</feature>
<evidence type="ECO:0000313" key="3">
    <source>
        <dbReference type="EMBL" id="GAA2460401.1"/>
    </source>
</evidence>
<keyword evidence="4" id="KW-1185">Reference proteome</keyword>
<feature type="compositionally biased region" description="Basic residues" evidence="1">
    <location>
        <begin position="146"/>
        <end position="155"/>
    </location>
</feature>
<name>A0ABN3KHT4_9ACTN</name>
<dbReference type="InterPro" id="IPR036928">
    <property type="entry name" value="AS_sf"/>
</dbReference>
<organism evidence="3 4">
    <name type="scientific">Streptomyces macrosporus</name>
    <dbReference type="NCBI Taxonomy" id="44032"/>
    <lineage>
        <taxon>Bacteria</taxon>
        <taxon>Bacillati</taxon>
        <taxon>Actinomycetota</taxon>
        <taxon>Actinomycetes</taxon>
        <taxon>Kitasatosporales</taxon>
        <taxon>Streptomycetaceae</taxon>
        <taxon>Streptomyces</taxon>
    </lineage>
</organism>
<reference evidence="3 4" key="1">
    <citation type="journal article" date="2019" name="Int. J. Syst. Evol. Microbiol.">
        <title>The Global Catalogue of Microorganisms (GCM) 10K type strain sequencing project: providing services to taxonomists for standard genome sequencing and annotation.</title>
        <authorList>
            <consortium name="The Broad Institute Genomics Platform"/>
            <consortium name="The Broad Institute Genome Sequencing Center for Infectious Disease"/>
            <person name="Wu L."/>
            <person name="Ma J."/>
        </authorList>
    </citation>
    <scope>NUCLEOTIDE SEQUENCE [LARGE SCALE GENOMIC DNA]</scope>
    <source>
        <strain evidence="3 4">JCM 6305</strain>
    </source>
</reference>
<dbReference type="PANTHER" id="PTHR46310">
    <property type="entry name" value="AMIDASE 1"/>
    <property type="match status" value="1"/>
</dbReference>
<evidence type="ECO:0000259" key="2">
    <source>
        <dbReference type="Pfam" id="PF01425"/>
    </source>
</evidence>
<dbReference type="SUPFAM" id="SSF75304">
    <property type="entry name" value="Amidase signature (AS) enzymes"/>
    <property type="match status" value="1"/>
</dbReference>
<dbReference type="Pfam" id="PF01425">
    <property type="entry name" value="Amidase"/>
    <property type="match status" value="1"/>
</dbReference>
<evidence type="ECO:0000256" key="1">
    <source>
        <dbReference type="SAM" id="MobiDB-lite"/>
    </source>
</evidence>
<comment type="caution">
    <text evidence="3">The sequence shown here is derived from an EMBL/GenBank/DDBJ whole genome shotgun (WGS) entry which is preliminary data.</text>
</comment>
<feature type="domain" description="Amidase" evidence="2">
    <location>
        <begin position="26"/>
        <end position="111"/>
    </location>
</feature>
<dbReference type="RefSeq" id="WP_425583741.1">
    <property type="nucleotide sequence ID" value="NZ_BAAASZ010000035.1"/>
</dbReference>
<dbReference type="PANTHER" id="PTHR46310:SF7">
    <property type="entry name" value="AMIDASE 1"/>
    <property type="match status" value="1"/>
</dbReference>
<proteinExistence type="predicted"/>
<dbReference type="InterPro" id="IPR023631">
    <property type="entry name" value="Amidase_dom"/>
</dbReference>
<feature type="region of interest" description="Disordered" evidence="1">
    <location>
        <begin position="1"/>
        <end position="48"/>
    </location>
</feature>
<evidence type="ECO:0000313" key="4">
    <source>
        <dbReference type="Proteomes" id="UP001501638"/>
    </source>
</evidence>
<feature type="region of interest" description="Disordered" evidence="1">
    <location>
        <begin position="64"/>
        <end position="85"/>
    </location>
</feature>